<dbReference type="Pfam" id="PF04712">
    <property type="entry name" value="Radial_spoke"/>
    <property type="match status" value="1"/>
</dbReference>
<protein>
    <recommendedName>
        <fullName evidence="10">Radial spoke head protein 9 homolog</fullName>
    </recommendedName>
</protein>
<evidence type="ECO:0000256" key="9">
    <source>
        <dbReference type="ARBA" id="ARBA00038319"/>
    </source>
</evidence>
<dbReference type="Proteomes" id="UP000466442">
    <property type="component" value="Unassembled WGS sequence"/>
</dbReference>
<proteinExistence type="inferred from homology"/>
<evidence type="ECO:0000256" key="7">
    <source>
        <dbReference type="ARBA" id="ARBA00023273"/>
    </source>
</evidence>
<dbReference type="InterPro" id="IPR006802">
    <property type="entry name" value="Radial_spoke"/>
</dbReference>
<dbReference type="AlphaFoldDB" id="A0A6A4K3U7"/>
<dbReference type="GO" id="GO:0001534">
    <property type="term" value="C:radial spoke"/>
    <property type="evidence" value="ECO:0007669"/>
    <property type="project" value="InterPro"/>
</dbReference>
<dbReference type="GO" id="GO:0060091">
    <property type="term" value="C:kinocilium"/>
    <property type="evidence" value="ECO:0007669"/>
    <property type="project" value="UniProtKB-SubCell"/>
</dbReference>
<keyword evidence="12" id="KW-1185">Reference proteome</keyword>
<evidence type="ECO:0000256" key="3">
    <source>
        <dbReference type="ARBA" id="ARBA00022794"/>
    </source>
</evidence>
<comment type="caution">
    <text evidence="11">The sequence shown here is derived from an EMBL/GenBank/DDBJ whole genome shotgun (WGS) entry which is preliminary data.</text>
</comment>
<keyword evidence="2" id="KW-0963">Cytoplasm</keyword>
<evidence type="ECO:0000256" key="4">
    <source>
        <dbReference type="ARBA" id="ARBA00022846"/>
    </source>
</evidence>
<evidence type="ECO:0000256" key="8">
    <source>
        <dbReference type="ARBA" id="ARBA00037822"/>
    </source>
</evidence>
<keyword evidence="5" id="KW-0969">Cilium</keyword>
<evidence type="ECO:0000313" key="11">
    <source>
        <dbReference type="EMBL" id="KAF6203722.1"/>
    </source>
</evidence>
<dbReference type="PANTHER" id="PTHR22069">
    <property type="entry name" value="MITOCHONDRIAL RIBOSOMAL PROTEIN S18"/>
    <property type="match status" value="1"/>
</dbReference>
<evidence type="ECO:0000313" key="12">
    <source>
        <dbReference type="Proteomes" id="UP000466442"/>
    </source>
</evidence>
<reference evidence="11" key="1">
    <citation type="journal article" date="2021" name="Mol. Ecol. Resour.">
        <title>Apolygus lucorum genome provides insights into omnivorousness and mesophyll feeding.</title>
        <authorList>
            <person name="Liu Y."/>
            <person name="Liu H."/>
            <person name="Wang H."/>
            <person name="Huang T."/>
            <person name="Liu B."/>
            <person name="Yang B."/>
            <person name="Yin L."/>
            <person name="Li B."/>
            <person name="Zhang Y."/>
            <person name="Zhang S."/>
            <person name="Jiang F."/>
            <person name="Zhang X."/>
            <person name="Ren Y."/>
            <person name="Wang B."/>
            <person name="Wang S."/>
            <person name="Lu Y."/>
            <person name="Wu K."/>
            <person name="Fan W."/>
            <person name="Wang G."/>
        </authorList>
    </citation>
    <scope>NUCLEOTIDE SEQUENCE</scope>
    <source>
        <strain evidence="11">12Hb</strain>
    </source>
</reference>
<sequence>MDLEHISTSHDLVALSGNTLNIEKNSLLQSSLTVLLNDNHFRKVYFWGKIFGLDADYYVAFGYHKDLLRKPIYYYSKNAIDWVMLPKPTKTDYFLCQIITTRFMGDPALQTNVVDDKPTEENPIPKEPLKVEERNLYWRKHPTYILKEEDRIAATVKLINKQGIVVPRGALYKQPNGDIVHNESWYGMNFEDSKLLTSYFHFRKPENRWDDNVTKKINYNYAYDFMDPIDGDIPLHFAWSCQVVNTNRTAILRSLTWPGAISYNILESPVWGFLYFGPAKKNIDIPFMI</sequence>
<name>A0A6A4K3U7_APOLU</name>
<dbReference type="PANTHER" id="PTHR22069:SF0">
    <property type="entry name" value="RADIAL SPOKE HEAD PROTEIN 9 HOMOLOG"/>
    <property type="match status" value="1"/>
</dbReference>
<gene>
    <name evidence="11" type="ORF">GE061_002055</name>
</gene>
<dbReference type="OrthoDB" id="10258956at2759"/>
<dbReference type="EMBL" id="WIXP02000010">
    <property type="protein sequence ID" value="KAF6203722.1"/>
    <property type="molecule type" value="Genomic_DNA"/>
</dbReference>
<keyword evidence="4" id="KW-0282">Flagellum</keyword>
<dbReference type="GO" id="GO:0035082">
    <property type="term" value="P:axoneme assembly"/>
    <property type="evidence" value="ECO:0007669"/>
    <property type="project" value="InterPro"/>
</dbReference>
<dbReference type="InterPro" id="IPR055316">
    <property type="entry name" value="RSP9"/>
</dbReference>
<keyword evidence="3" id="KW-0970">Cilium biogenesis/degradation</keyword>
<accession>A0A6A4K3U7</accession>
<comment type="subcellular location">
    <subcellularLocation>
        <location evidence="8">Cell projection</location>
        <location evidence="8">Kinocilium</location>
    </subcellularLocation>
    <subcellularLocation>
        <location evidence="1">Cytoplasm</location>
        <location evidence="1">Cytoskeleton</location>
        <location evidence="1">Flagellum axoneme</location>
    </subcellularLocation>
</comment>
<evidence type="ECO:0000256" key="1">
    <source>
        <dbReference type="ARBA" id="ARBA00004611"/>
    </source>
</evidence>
<evidence type="ECO:0000256" key="5">
    <source>
        <dbReference type="ARBA" id="ARBA00023069"/>
    </source>
</evidence>
<comment type="similarity">
    <text evidence="9">Belongs to the flagellar radial spoke RSP9 family.</text>
</comment>
<organism evidence="11 12">
    <name type="scientific">Apolygus lucorum</name>
    <name type="common">Small green plant bug</name>
    <name type="synonym">Lygocoris lucorum</name>
    <dbReference type="NCBI Taxonomy" id="248454"/>
    <lineage>
        <taxon>Eukaryota</taxon>
        <taxon>Metazoa</taxon>
        <taxon>Ecdysozoa</taxon>
        <taxon>Arthropoda</taxon>
        <taxon>Hexapoda</taxon>
        <taxon>Insecta</taxon>
        <taxon>Pterygota</taxon>
        <taxon>Neoptera</taxon>
        <taxon>Paraneoptera</taxon>
        <taxon>Hemiptera</taxon>
        <taxon>Heteroptera</taxon>
        <taxon>Panheteroptera</taxon>
        <taxon>Cimicomorpha</taxon>
        <taxon>Miridae</taxon>
        <taxon>Mirini</taxon>
        <taxon>Apolygus</taxon>
    </lineage>
</organism>
<dbReference type="GO" id="GO:0044458">
    <property type="term" value="P:motile cilium assembly"/>
    <property type="evidence" value="ECO:0007669"/>
    <property type="project" value="TreeGrafter"/>
</dbReference>
<dbReference type="GO" id="GO:0060294">
    <property type="term" value="P:cilium movement involved in cell motility"/>
    <property type="evidence" value="ECO:0007669"/>
    <property type="project" value="InterPro"/>
</dbReference>
<evidence type="ECO:0000256" key="6">
    <source>
        <dbReference type="ARBA" id="ARBA00023212"/>
    </source>
</evidence>
<keyword evidence="7" id="KW-0966">Cell projection</keyword>
<evidence type="ECO:0000256" key="10">
    <source>
        <dbReference type="ARBA" id="ARBA00041080"/>
    </source>
</evidence>
<keyword evidence="6" id="KW-0206">Cytoskeleton</keyword>
<evidence type="ECO:0000256" key="2">
    <source>
        <dbReference type="ARBA" id="ARBA00022490"/>
    </source>
</evidence>